<dbReference type="PANTHER" id="PTHR39209:SF2">
    <property type="entry name" value="CYTOPLASMIC PROTEIN"/>
    <property type="match status" value="1"/>
</dbReference>
<name>G7V931_THELD</name>
<dbReference type="Proteomes" id="UP000005868">
    <property type="component" value="Chromosome"/>
</dbReference>
<reference evidence="2 3" key="2">
    <citation type="journal article" date="2012" name="Stand. Genomic Sci.">
        <title>Genome sequence of the moderately thermophilic, amino-acid-degrading and sulfur-reducing bacterium Thermovirga lienii type strain (Cas60314(T)).</title>
        <authorList>
            <person name="Goker M."/>
            <person name="Saunders E."/>
            <person name="Lapidus A."/>
            <person name="Nolan M."/>
            <person name="Lucas S."/>
            <person name="Hammon N."/>
            <person name="Deshpande S."/>
            <person name="Cheng J.F."/>
            <person name="Han C."/>
            <person name="Tapia R."/>
            <person name="Goodwin L.A."/>
            <person name="Pitluck S."/>
            <person name="Liolios K."/>
            <person name="Mavromatis K."/>
            <person name="Pagani I."/>
            <person name="Ivanova N."/>
            <person name="Mikhailova N."/>
            <person name="Pati A."/>
            <person name="Chen A."/>
            <person name="Palaniappan K."/>
            <person name="Land M."/>
            <person name="Chang Y.J."/>
            <person name="Jeffries C.D."/>
            <person name="Brambilla E.M."/>
            <person name="Rohde M."/>
            <person name="Spring S."/>
            <person name="Detter J.C."/>
            <person name="Woyke T."/>
            <person name="Bristow J."/>
            <person name="Eisen J.A."/>
            <person name="Markowitz V."/>
            <person name="Hugenholtz P."/>
            <person name="Kyrpides N.C."/>
            <person name="Klenk H.P."/>
        </authorList>
    </citation>
    <scope>NUCLEOTIDE SEQUENCE [LARGE SCALE GENOMIC DNA]</scope>
    <source>
        <strain evidence="3">ATCC BAA-1197 / DSM 17291 / Cas60314</strain>
    </source>
</reference>
<dbReference type="EMBL" id="CP003096">
    <property type="protein sequence ID" value="AER67565.1"/>
    <property type="molecule type" value="Genomic_DNA"/>
</dbReference>
<accession>G7V931</accession>
<sequence length="239" mass="27165">MRIEIAKEVFESYPNYRRYVVLAKGVDNSGRDEELEGMLREKEQAVRSCEDLSNYKEHPRILVWRKVFEDMNLNPNRFPPSIANLVKRVRSGKDLPFVNKLVCIFNIVSLKYIVPCGGDDLSVVRGTLLLGQAAGDETYNPLGKPQETETPAPGEIILYDTGTKDVFCRGWCWKNGDSSKITPETKVVAINIDAMMDVVPQEEHRRAAFEVAKLVKSKCGGEVDVWLLSPEKRWLDIEF</sequence>
<dbReference type="SUPFAM" id="SSF56037">
    <property type="entry name" value="PheT/TilS domain"/>
    <property type="match status" value="1"/>
</dbReference>
<dbReference type="SMART" id="SM00873">
    <property type="entry name" value="B3_4"/>
    <property type="match status" value="1"/>
</dbReference>
<dbReference type="KEGG" id="tli:Tlie_1856"/>
<organism evidence="2 3">
    <name type="scientific">Thermovirga lienii (strain ATCC BAA-1197 / DSM 17291 / Cas60314)</name>
    <dbReference type="NCBI Taxonomy" id="580340"/>
    <lineage>
        <taxon>Bacteria</taxon>
        <taxon>Thermotogati</taxon>
        <taxon>Synergistota</taxon>
        <taxon>Synergistia</taxon>
        <taxon>Synergistales</taxon>
        <taxon>Thermovirgaceae</taxon>
        <taxon>Thermovirga</taxon>
    </lineage>
</organism>
<evidence type="ECO:0000313" key="3">
    <source>
        <dbReference type="Proteomes" id="UP000005868"/>
    </source>
</evidence>
<dbReference type="Pfam" id="PF03483">
    <property type="entry name" value="B3_4"/>
    <property type="match status" value="1"/>
</dbReference>
<dbReference type="Gene3D" id="3.50.40.10">
    <property type="entry name" value="Phenylalanyl-trna Synthetase, Chain B, domain 3"/>
    <property type="match status" value="1"/>
</dbReference>
<dbReference type="InterPro" id="IPR020825">
    <property type="entry name" value="Phe-tRNA_synthase-like_B3/B4"/>
</dbReference>
<evidence type="ECO:0000259" key="1">
    <source>
        <dbReference type="SMART" id="SM00873"/>
    </source>
</evidence>
<protein>
    <submittedName>
        <fullName evidence="2">B3/4 domain protein</fullName>
    </submittedName>
</protein>
<gene>
    <name evidence="2" type="ordered locus">Tlie_1856</name>
</gene>
<dbReference type="AlphaFoldDB" id="G7V931"/>
<dbReference type="eggNOG" id="COG3382">
    <property type="taxonomic scope" value="Bacteria"/>
</dbReference>
<proteinExistence type="predicted"/>
<dbReference type="GO" id="GO:0003723">
    <property type="term" value="F:RNA binding"/>
    <property type="evidence" value="ECO:0007669"/>
    <property type="project" value="InterPro"/>
</dbReference>
<dbReference type="OrthoDB" id="276580at2"/>
<dbReference type="HOGENOM" id="CLU_076869_1_0_0"/>
<keyword evidence="3" id="KW-1185">Reference proteome</keyword>
<dbReference type="GO" id="GO:0004826">
    <property type="term" value="F:phenylalanine-tRNA ligase activity"/>
    <property type="evidence" value="ECO:0007669"/>
    <property type="project" value="InterPro"/>
</dbReference>
<dbReference type="InterPro" id="IPR005146">
    <property type="entry name" value="B3/B4_tRNA-bd"/>
</dbReference>
<reference evidence="3" key="1">
    <citation type="submission" date="2011-10" db="EMBL/GenBank/DDBJ databases">
        <title>The complete genome of chromosome of Thermovirga lienii DSM 17291.</title>
        <authorList>
            <consortium name="US DOE Joint Genome Institute (JGI-PGF)"/>
            <person name="Lucas S."/>
            <person name="Copeland A."/>
            <person name="Lapidus A."/>
            <person name="Glavina del Rio T."/>
            <person name="Dalin E."/>
            <person name="Tice H."/>
            <person name="Bruce D."/>
            <person name="Goodwin L."/>
            <person name="Pitluck S."/>
            <person name="Peters L."/>
            <person name="Mikhailova N."/>
            <person name="Saunders E."/>
            <person name="Kyrpides N."/>
            <person name="Mavromatis K."/>
            <person name="Ivanova N."/>
            <person name="Last F.I."/>
            <person name="Brettin T."/>
            <person name="Detter J.C."/>
            <person name="Han C."/>
            <person name="Larimer F."/>
            <person name="Land M."/>
            <person name="Hauser L."/>
            <person name="Markowitz V."/>
            <person name="Cheng J.-F."/>
            <person name="Hugenholtz P."/>
            <person name="Woyke T."/>
            <person name="Wu D."/>
            <person name="Spring S."/>
            <person name="Schroeder M."/>
            <person name="Brambilla E.-M."/>
            <person name="Klenk H.-P."/>
            <person name="Eisen J.A."/>
        </authorList>
    </citation>
    <scope>NUCLEOTIDE SEQUENCE [LARGE SCALE GENOMIC DNA]</scope>
    <source>
        <strain evidence="3">ATCC BAA-1197 / DSM 17291 / Cas60314</strain>
    </source>
</reference>
<dbReference type="PANTHER" id="PTHR39209">
    <property type="match status" value="1"/>
</dbReference>
<feature type="domain" description="B3/B4 tRNA-binding" evidence="1">
    <location>
        <begin position="62"/>
        <end position="220"/>
    </location>
</feature>
<evidence type="ECO:0000313" key="2">
    <source>
        <dbReference type="EMBL" id="AER67565.1"/>
    </source>
</evidence>
<dbReference type="STRING" id="580340.Tlie_1856"/>